<name>A0A2R5F3N6_9PROT</name>
<proteinExistence type="predicted"/>
<evidence type="ECO:0000256" key="2">
    <source>
        <dbReference type="SAM" id="SignalP"/>
    </source>
</evidence>
<accession>A0A2R5F3N6</accession>
<dbReference type="GO" id="GO:0016853">
    <property type="term" value="F:isomerase activity"/>
    <property type="evidence" value="ECO:0007669"/>
    <property type="project" value="UniProtKB-KW"/>
</dbReference>
<dbReference type="AlphaFoldDB" id="A0A2R5F3N6"/>
<keyword evidence="2" id="KW-0732">Signal</keyword>
<keyword evidence="4" id="KW-1185">Reference proteome</keyword>
<protein>
    <submittedName>
        <fullName evidence="3">Ketol-acid reductoisomerase (NADP(+))</fullName>
    </submittedName>
</protein>
<gene>
    <name evidence="3" type="ORF">NMK_0638</name>
</gene>
<feature type="signal peptide" evidence="2">
    <location>
        <begin position="1"/>
        <end position="25"/>
    </location>
</feature>
<reference evidence="3 4" key="1">
    <citation type="journal article" date="2018" name="Environ. Microbiol.">
        <title>Isolation and genomic characterization of Novimethylophilus kurashikiensis gen. nov. sp. nov., a new lanthanide-dependent methylotrophic species of Methylophilaceae.</title>
        <authorList>
            <person name="Lv H."/>
            <person name="Sahin N."/>
            <person name="Tani A."/>
        </authorList>
    </citation>
    <scope>NUCLEOTIDE SEQUENCE [LARGE SCALE GENOMIC DNA]</scope>
    <source>
        <strain evidence="3 4">La2-4</strain>
    </source>
</reference>
<feature type="compositionally biased region" description="Basic and acidic residues" evidence="1">
    <location>
        <begin position="55"/>
        <end position="84"/>
    </location>
</feature>
<feature type="compositionally biased region" description="Basic residues" evidence="1">
    <location>
        <begin position="85"/>
        <end position="95"/>
    </location>
</feature>
<feature type="chain" id="PRO_5015321606" evidence="2">
    <location>
        <begin position="26"/>
        <end position="95"/>
    </location>
</feature>
<evidence type="ECO:0000256" key="1">
    <source>
        <dbReference type="SAM" id="MobiDB-lite"/>
    </source>
</evidence>
<dbReference type="EMBL" id="BDOQ01000002">
    <property type="protein sequence ID" value="GBG13100.1"/>
    <property type="molecule type" value="Genomic_DNA"/>
</dbReference>
<feature type="region of interest" description="Disordered" evidence="1">
    <location>
        <begin position="24"/>
        <end position="95"/>
    </location>
</feature>
<evidence type="ECO:0000313" key="3">
    <source>
        <dbReference type="EMBL" id="GBG13100.1"/>
    </source>
</evidence>
<comment type="caution">
    <text evidence="3">The sequence shown here is derived from an EMBL/GenBank/DDBJ whole genome shotgun (WGS) entry which is preliminary data.</text>
</comment>
<dbReference type="Proteomes" id="UP000245081">
    <property type="component" value="Unassembled WGS sequence"/>
</dbReference>
<sequence>MNMLRKLLAVALSLMLAAASGMALAKQGGHGGSAGGKSETHMSEQGEANTNGPNAEDRDKGQERAADRQSDKSKGHHQTHEKGTHTKHMGGGKKH</sequence>
<organism evidence="3 4">
    <name type="scientific">Novimethylophilus kurashikiensis</name>
    <dbReference type="NCBI Taxonomy" id="1825523"/>
    <lineage>
        <taxon>Bacteria</taxon>
        <taxon>Pseudomonadati</taxon>
        <taxon>Pseudomonadota</taxon>
        <taxon>Betaproteobacteria</taxon>
        <taxon>Nitrosomonadales</taxon>
        <taxon>Methylophilaceae</taxon>
        <taxon>Novimethylophilus</taxon>
    </lineage>
</organism>
<evidence type="ECO:0000313" key="4">
    <source>
        <dbReference type="Proteomes" id="UP000245081"/>
    </source>
</evidence>
<keyword evidence="3" id="KW-0413">Isomerase</keyword>